<protein>
    <recommendedName>
        <fullName evidence="5 10">Histone H4</fullName>
    </recommendedName>
</protein>
<keyword evidence="6 10" id="KW-0158">Chromosome</keyword>
<comment type="function">
    <text evidence="1 10">Core component of nucleosome. Nucleosomes wrap and compact DNA into chromatin, limiting DNA accessibility to the cellular machineries which require DNA as a template. Histones thereby play a central role in transcription regulation, DNA repair, DNA replication and chromosomal stability. DNA accessibility is regulated via a complex set of post-translational modifications of histones, also called histone code, and nucleosome remodeling.</text>
</comment>
<evidence type="ECO:0000256" key="5">
    <source>
        <dbReference type="ARBA" id="ARBA00020836"/>
    </source>
</evidence>
<keyword evidence="7 10" id="KW-0238">DNA-binding</keyword>
<keyword evidence="11" id="KW-1185">Reference proteome</keyword>
<dbReference type="AlphaFoldDB" id="A0A0K0D4G2"/>
<evidence type="ECO:0000256" key="10">
    <source>
        <dbReference type="RuleBase" id="RU000528"/>
    </source>
</evidence>
<sequence length="107" mass="12217">MSRRGKGGKELAKGEAKCHSEVHRDNIQRISKQEVHRIARRGKVKITSGLIYEGSYGVLKAFLENIIRDAVTYCEHAKRRTVTAMDVSNVKDARYTVSEDKEAYHIR</sequence>
<dbReference type="GO" id="GO:0005634">
    <property type="term" value="C:nucleus"/>
    <property type="evidence" value="ECO:0007669"/>
    <property type="project" value="UniProtKB-SubCell"/>
</dbReference>
<evidence type="ECO:0000256" key="7">
    <source>
        <dbReference type="ARBA" id="ARBA00023125"/>
    </source>
</evidence>
<evidence type="ECO:0000256" key="4">
    <source>
        <dbReference type="ARBA" id="ARBA00006564"/>
    </source>
</evidence>
<dbReference type="InterPro" id="IPR009072">
    <property type="entry name" value="Histone-fold"/>
</dbReference>
<dbReference type="PRINTS" id="PR00623">
    <property type="entry name" value="HISTONEH4"/>
</dbReference>
<dbReference type="GO" id="GO:0046982">
    <property type="term" value="F:protein heterodimerization activity"/>
    <property type="evidence" value="ECO:0007669"/>
    <property type="project" value="InterPro"/>
</dbReference>
<comment type="subcellular location">
    <subcellularLocation>
        <location evidence="3">Chromosome</location>
    </subcellularLocation>
    <subcellularLocation>
        <location evidence="2">Nucleus</location>
    </subcellularLocation>
</comment>
<evidence type="ECO:0000256" key="8">
    <source>
        <dbReference type="ARBA" id="ARBA00023242"/>
    </source>
</evidence>
<comment type="similarity">
    <text evidence="4 10">Belongs to the histone H4 family.</text>
</comment>
<evidence type="ECO:0000313" key="12">
    <source>
        <dbReference type="WBParaSite" id="ACAC_0000495701-mRNA-1"/>
    </source>
</evidence>
<dbReference type="PANTHER" id="PTHR10484">
    <property type="entry name" value="HISTONE H4"/>
    <property type="match status" value="1"/>
</dbReference>
<dbReference type="GO" id="GO:0003677">
    <property type="term" value="F:DNA binding"/>
    <property type="evidence" value="ECO:0007669"/>
    <property type="project" value="UniProtKB-KW"/>
</dbReference>
<keyword evidence="8 10" id="KW-0539">Nucleus</keyword>
<accession>A0A0K0D4G2</accession>
<organism evidence="11 12">
    <name type="scientific">Angiostrongylus cantonensis</name>
    <name type="common">Rat lungworm</name>
    <dbReference type="NCBI Taxonomy" id="6313"/>
    <lineage>
        <taxon>Eukaryota</taxon>
        <taxon>Metazoa</taxon>
        <taxon>Ecdysozoa</taxon>
        <taxon>Nematoda</taxon>
        <taxon>Chromadorea</taxon>
        <taxon>Rhabditida</taxon>
        <taxon>Rhabditina</taxon>
        <taxon>Rhabditomorpha</taxon>
        <taxon>Strongyloidea</taxon>
        <taxon>Metastrongylidae</taxon>
        <taxon>Angiostrongylus</taxon>
    </lineage>
</organism>
<dbReference type="Proteomes" id="UP000035642">
    <property type="component" value="Unassembled WGS sequence"/>
</dbReference>
<dbReference type="SUPFAM" id="SSF47113">
    <property type="entry name" value="Histone-fold"/>
    <property type="match status" value="1"/>
</dbReference>
<dbReference type="Gene3D" id="1.10.20.10">
    <property type="entry name" value="Histone, subunit A"/>
    <property type="match status" value="1"/>
</dbReference>
<evidence type="ECO:0000256" key="3">
    <source>
        <dbReference type="ARBA" id="ARBA00004286"/>
    </source>
</evidence>
<dbReference type="WBParaSite" id="ACAC_0000495701-mRNA-1">
    <property type="protein sequence ID" value="ACAC_0000495701-mRNA-1"/>
    <property type="gene ID" value="ACAC_0000495701"/>
</dbReference>
<evidence type="ECO:0000313" key="11">
    <source>
        <dbReference type="Proteomes" id="UP000035642"/>
    </source>
</evidence>
<reference evidence="12" key="2">
    <citation type="submission" date="2017-02" db="UniProtKB">
        <authorList>
            <consortium name="WormBaseParasite"/>
        </authorList>
    </citation>
    <scope>IDENTIFICATION</scope>
</reference>
<comment type="subunit">
    <text evidence="10">The nucleosome is a histone octamer containing two molecules each of H2A, H2B, H3 and H4 assembled in one H3-H4 heterotetramer and two H2A-H2B heterodimers. The octamer wraps approximately 147 bp of DNA.</text>
</comment>
<dbReference type="GO" id="GO:0030527">
    <property type="term" value="F:structural constituent of chromatin"/>
    <property type="evidence" value="ECO:0007669"/>
    <property type="project" value="InterPro"/>
</dbReference>
<reference evidence="11" key="1">
    <citation type="submission" date="2012-09" db="EMBL/GenBank/DDBJ databases">
        <authorList>
            <person name="Martin A.A."/>
        </authorList>
    </citation>
    <scope>NUCLEOTIDE SEQUENCE</scope>
</reference>
<evidence type="ECO:0000256" key="1">
    <source>
        <dbReference type="ARBA" id="ARBA00002001"/>
    </source>
</evidence>
<evidence type="ECO:0000256" key="9">
    <source>
        <dbReference type="ARBA" id="ARBA00023269"/>
    </source>
</evidence>
<keyword evidence="9 10" id="KW-0544">Nucleosome core</keyword>
<dbReference type="GO" id="GO:0000786">
    <property type="term" value="C:nucleosome"/>
    <property type="evidence" value="ECO:0007669"/>
    <property type="project" value="UniProtKB-KW"/>
</dbReference>
<evidence type="ECO:0000256" key="2">
    <source>
        <dbReference type="ARBA" id="ARBA00004123"/>
    </source>
</evidence>
<evidence type="ECO:0000256" key="6">
    <source>
        <dbReference type="ARBA" id="ARBA00022454"/>
    </source>
</evidence>
<dbReference type="CDD" id="cd22912">
    <property type="entry name" value="HFD_H4"/>
    <property type="match status" value="1"/>
</dbReference>
<dbReference type="InterPro" id="IPR001951">
    <property type="entry name" value="Histone_H4"/>
</dbReference>
<dbReference type="STRING" id="6313.A0A0K0D4G2"/>
<dbReference type="SMART" id="SM00417">
    <property type="entry name" value="H4"/>
    <property type="match status" value="1"/>
</dbReference>
<proteinExistence type="inferred from homology"/>
<name>A0A0K0D4G2_ANGCA</name>